<evidence type="ECO:0000256" key="1">
    <source>
        <dbReference type="SAM" id="MobiDB-lite"/>
    </source>
</evidence>
<keyword evidence="2" id="KW-0812">Transmembrane</keyword>
<feature type="transmembrane region" description="Helical" evidence="2">
    <location>
        <begin position="30"/>
        <end position="48"/>
    </location>
</feature>
<dbReference type="GeneID" id="25293770"/>
<dbReference type="SUPFAM" id="SSF51905">
    <property type="entry name" value="FAD/NAD(P)-binding domain"/>
    <property type="match status" value="1"/>
</dbReference>
<sequence length="67" mass="7057">MKGTKDRLANGSADINSPPNGFYHREQTPLHTIIVGAGFAGISLAYVLGRPGHAVEVLEAATVIKEV</sequence>
<organism evidence="3 4">
    <name type="scientific">Rhinocladiella mackenziei CBS 650.93</name>
    <dbReference type="NCBI Taxonomy" id="1442369"/>
    <lineage>
        <taxon>Eukaryota</taxon>
        <taxon>Fungi</taxon>
        <taxon>Dikarya</taxon>
        <taxon>Ascomycota</taxon>
        <taxon>Pezizomycotina</taxon>
        <taxon>Eurotiomycetes</taxon>
        <taxon>Chaetothyriomycetidae</taxon>
        <taxon>Chaetothyriales</taxon>
        <taxon>Herpotrichiellaceae</taxon>
        <taxon>Rhinocladiella</taxon>
    </lineage>
</organism>
<feature type="region of interest" description="Disordered" evidence="1">
    <location>
        <begin position="1"/>
        <end position="22"/>
    </location>
</feature>
<dbReference type="Gene3D" id="3.50.50.60">
    <property type="entry name" value="FAD/NAD(P)-binding domain"/>
    <property type="match status" value="1"/>
</dbReference>
<dbReference type="OrthoDB" id="429143at2759"/>
<evidence type="ECO:0008006" key="5">
    <source>
        <dbReference type="Google" id="ProtNLM"/>
    </source>
</evidence>
<dbReference type="HOGENOM" id="CLU_2813789_0_0_1"/>
<dbReference type="RefSeq" id="XP_013271964.1">
    <property type="nucleotide sequence ID" value="XM_013416510.1"/>
</dbReference>
<protein>
    <recommendedName>
        <fullName evidence="5">FAD dependent oxidoreductase domain-containing protein</fullName>
    </recommendedName>
</protein>
<keyword evidence="2" id="KW-0472">Membrane</keyword>
<name>A0A0D2H320_9EURO</name>
<dbReference type="EMBL" id="KN847478">
    <property type="protein sequence ID" value="KIX04828.1"/>
    <property type="molecule type" value="Genomic_DNA"/>
</dbReference>
<dbReference type="AlphaFoldDB" id="A0A0D2H320"/>
<evidence type="ECO:0000313" key="3">
    <source>
        <dbReference type="EMBL" id="KIX04828.1"/>
    </source>
</evidence>
<evidence type="ECO:0000313" key="4">
    <source>
        <dbReference type="Proteomes" id="UP000053617"/>
    </source>
</evidence>
<keyword evidence="4" id="KW-1185">Reference proteome</keyword>
<dbReference type="Pfam" id="PF13450">
    <property type="entry name" value="NAD_binding_8"/>
    <property type="match status" value="1"/>
</dbReference>
<gene>
    <name evidence="3" type="ORF">Z518_05699</name>
</gene>
<accession>A0A0D2H320</accession>
<proteinExistence type="predicted"/>
<dbReference type="Proteomes" id="UP000053617">
    <property type="component" value="Unassembled WGS sequence"/>
</dbReference>
<reference evidence="3 4" key="1">
    <citation type="submission" date="2015-01" db="EMBL/GenBank/DDBJ databases">
        <title>The Genome Sequence of Rhinocladiella mackenzie CBS 650.93.</title>
        <authorList>
            <consortium name="The Broad Institute Genomics Platform"/>
            <person name="Cuomo C."/>
            <person name="de Hoog S."/>
            <person name="Gorbushina A."/>
            <person name="Stielow B."/>
            <person name="Teixiera M."/>
            <person name="Abouelleil A."/>
            <person name="Chapman S.B."/>
            <person name="Priest M."/>
            <person name="Young S.K."/>
            <person name="Wortman J."/>
            <person name="Nusbaum C."/>
            <person name="Birren B."/>
        </authorList>
    </citation>
    <scope>NUCLEOTIDE SEQUENCE [LARGE SCALE GENOMIC DNA]</scope>
    <source>
        <strain evidence="3 4">CBS 650.93</strain>
    </source>
</reference>
<dbReference type="VEuPathDB" id="FungiDB:Z518_05699"/>
<evidence type="ECO:0000256" key="2">
    <source>
        <dbReference type="SAM" id="Phobius"/>
    </source>
</evidence>
<dbReference type="InterPro" id="IPR036188">
    <property type="entry name" value="FAD/NAD-bd_sf"/>
</dbReference>
<keyword evidence="2" id="KW-1133">Transmembrane helix</keyword>